<organism evidence="1 2">
    <name type="scientific">Paramecium sonneborni</name>
    <dbReference type="NCBI Taxonomy" id="65129"/>
    <lineage>
        <taxon>Eukaryota</taxon>
        <taxon>Sar</taxon>
        <taxon>Alveolata</taxon>
        <taxon>Ciliophora</taxon>
        <taxon>Intramacronucleata</taxon>
        <taxon>Oligohymenophorea</taxon>
        <taxon>Peniculida</taxon>
        <taxon>Parameciidae</taxon>
        <taxon>Paramecium</taxon>
    </lineage>
</organism>
<dbReference type="Proteomes" id="UP000692954">
    <property type="component" value="Unassembled WGS sequence"/>
</dbReference>
<protein>
    <submittedName>
        <fullName evidence="1">Uncharacterized protein</fullName>
    </submittedName>
</protein>
<accession>A0A8S1QNX4</accession>
<reference evidence="1" key="1">
    <citation type="submission" date="2021-01" db="EMBL/GenBank/DDBJ databases">
        <authorList>
            <consortium name="Genoscope - CEA"/>
            <person name="William W."/>
        </authorList>
    </citation>
    <scope>NUCLEOTIDE SEQUENCE</scope>
</reference>
<sequence>MLESLINLGDSDYHINSKEACTMSSLRQNIGHKQFQMKFNINHKQRRNIHPQSKLMNNIYLELLVKLLIYPIMLEYIHILLPIQMEIFLNKMQVIIYLSNFIMLIYK</sequence>
<dbReference type="EMBL" id="CAJJDN010000113">
    <property type="protein sequence ID" value="CAD8117142.1"/>
    <property type="molecule type" value="Genomic_DNA"/>
</dbReference>
<gene>
    <name evidence="1" type="ORF">PSON_ATCC_30995.1.T1130027</name>
</gene>
<keyword evidence="2" id="KW-1185">Reference proteome</keyword>
<comment type="caution">
    <text evidence="1">The sequence shown here is derived from an EMBL/GenBank/DDBJ whole genome shotgun (WGS) entry which is preliminary data.</text>
</comment>
<evidence type="ECO:0000313" key="1">
    <source>
        <dbReference type="EMBL" id="CAD8117142.1"/>
    </source>
</evidence>
<name>A0A8S1QNX4_9CILI</name>
<proteinExistence type="predicted"/>
<dbReference type="AlphaFoldDB" id="A0A8S1QNX4"/>
<evidence type="ECO:0000313" key="2">
    <source>
        <dbReference type="Proteomes" id="UP000692954"/>
    </source>
</evidence>